<sequence>GPSGYESLLDQGFPLPSLKTLYRKNEGISFESGISNDIFEFLTFKIITFREKDKNCVLLRDEMVIKKSKDKRL</sequence>
<dbReference type="Pfam" id="PF21787">
    <property type="entry name" value="TNP-like_RNaseH_N"/>
    <property type="match status" value="1"/>
</dbReference>
<organism evidence="2">
    <name type="scientific">Lepeophtheirus salmonis</name>
    <name type="common">Salmon louse</name>
    <name type="synonym">Caligus salmonis</name>
    <dbReference type="NCBI Taxonomy" id="72036"/>
    <lineage>
        <taxon>Eukaryota</taxon>
        <taxon>Metazoa</taxon>
        <taxon>Ecdysozoa</taxon>
        <taxon>Arthropoda</taxon>
        <taxon>Crustacea</taxon>
        <taxon>Multicrustacea</taxon>
        <taxon>Hexanauplia</taxon>
        <taxon>Copepoda</taxon>
        <taxon>Siphonostomatoida</taxon>
        <taxon>Caligidae</taxon>
        <taxon>Lepeophtheirus</taxon>
    </lineage>
</organism>
<dbReference type="InterPro" id="IPR048365">
    <property type="entry name" value="TNP-like_RNaseH_N"/>
</dbReference>
<feature type="domain" description="Transposable element P transposase-like RNase H" evidence="1">
    <location>
        <begin position="31"/>
        <end position="68"/>
    </location>
</feature>
<evidence type="ECO:0000259" key="1">
    <source>
        <dbReference type="Pfam" id="PF21787"/>
    </source>
</evidence>
<reference evidence="2" key="1">
    <citation type="submission" date="2014-05" db="EMBL/GenBank/DDBJ databases">
        <authorList>
            <person name="Chronopoulou M."/>
        </authorList>
    </citation>
    <scope>NUCLEOTIDE SEQUENCE</scope>
    <source>
        <tissue evidence="2">Whole organism</tissue>
    </source>
</reference>
<dbReference type="EMBL" id="HACA01018032">
    <property type="protein sequence ID" value="CDW35393.1"/>
    <property type="molecule type" value="Transcribed_RNA"/>
</dbReference>
<dbReference type="AlphaFoldDB" id="A0A0K2UAY8"/>
<feature type="non-terminal residue" evidence="2">
    <location>
        <position position="1"/>
    </location>
</feature>
<proteinExistence type="predicted"/>
<evidence type="ECO:0000313" key="2">
    <source>
        <dbReference type="EMBL" id="CDW35393.1"/>
    </source>
</evidence>
<accession>A0A0K2UAY8</accession>
<protein>
    <recommendedName>
        <fullName evidence="1">Transposable element P transposase-like RNase H domain-containing protein</fullName>
    </recommendedName>
</protein>
<name>A0A0K2UAY8_LEPSM</name>